<evidence type="ECO:0000259" key="1">
    <source>
        <dbReference type="Pfam" id="PF13649"/>
    </source>
</evidence>
<dbReference type="PANTHER" id="PTHR43591:SF110">
    <property type="entry name" value="RHODANESE DOMAIN-CONTAINING PROTEIN"/>
    <property type="match status" value="1"/>
</dbReference>
<name>A0A2H4ZNI9_9EUKA</name>
<dbReference type="Pfam" id="PF13649">
    <property type="entry name" value="Methyltransf_25"/>
    <property type="match status" value="1"/>
</dbReference>
<feature type="domain" description="Methyltransferase" evidence="1">
    <location>
        <begin position="187"/>
        <end position="284"/>
    </location>
</feature>
<accession>A0A2H4ZNI9</accession>
<organism evidence="2">
    <name type="scientific">Paulinella longichromatophora</name>
    <dbReference type="NCBI Taxonomy" id="1708747"/>
    <lineage>
        <taxon>Eukaryota</taxon>
        <taxon>Sar</taxon>
        <taxon>Rhizaria</taxon>
        <taxon>Cercozoa</taxon>
        <taxon>Imbricatea</taxon>
        <taxon>Silicofilosea</taxon>
        <taxon>Euglyphida</taxon>
        <taxon>Paulinellidae</taxon>
        <taxon>Paulinella</taxon>
    </lineage>
</organism>
<geneLocation type="plastid" evidence="2"/>
<dbReference type="InterPro" id="IPR029063">
    <property type="entry name" value="SAM-dependent_MTases_sf"/>
</dbReference>
<sequence>MMTSTIKKTMYLTMQTSKSMASLAHKEMSTRLMTLVAPEGAPTTNIIPSKILKDLKESMEGLIEADWSDMEMGIYPYSLLYSTPWLEFLKCYPLLCFDAPITWNRRICRNIRDLPKSVEKTNYPDYFLQNFHHQTDGYLSDHSARLYDLEVEILFNGTADAMRRRILLPLLSGLKHFQSESPWQVKILDIGTGTGRTLEQISYALPNAQLIGLDLSAAYLRQVNRYFIQNGKEIPQLVQANAEKLPFSSKTIEAISCVFLLHELPPKTRQNVLNECFRVLKPGGVLILADSIQLSDSYQFSEVMENFRRIFHEPYFYDYVRDDITSRIQAAGFTNIFQESHFMTRVWSATKPV</sequence>
<keyword evidence="2" id="KW-0808">Transferase</keyword>
<protein>
    <submittedName>
        <fullName evidence="2">Generic methyl-transferase</fullName>
    </submittedName>
</protein>
<dbReference type="CDD" id="cd02440">
    <property type="entry name" value="AdoMet_MTases"/>
    <property type="match status" value="1"/>
</dbReference>
<reference evidence="2" key="1">
    <citation type="submission" date="2017-10" db="EMBL/GenBank/DDBJ databases">
        <title>Paulinella longichromatophora chromatophore genome.</title>
        <authorList>
            <person name="Lhee D."/>
            <person name="Yoon H.S."/>
        </authorList>
    </citation>
    <scope>NUCLEOTIDE SEQUENCE</scope>
</reference>
<keyword evidence="2" id="KW-0934">Plastid</keyword>
<dbReference type="GO" id="GO:0016740">
    <property type="term" value="F:transferase activity"/>
    <property type="evidence" value="ECO:0007669"/>
    <property type="project" value="UniProtKB-KW"/>
</dbReference>
<dbReference type="AlphaFoldDB" id="A0A2H4ZNI9"/>
<dbReference type="SUPFAM" id="SSF53335">
    <property type="entry name" value="S-adenosyl-L-methionine-dependent methyltransferases"/>
    <property type="match status" value="1"/>
</dbReference>
<gene>
    <name evidence="2" type="ORF">PLO_088</name>
</gene>
<dbReference type="Gene3D" id="3.40.50.150">
    <property type="entry name" value="Vaccinia Virus protein VP39"/>
    <property type="match status" value="1"/>
</dbReference>
<evidence type="ECO:0000313" key="2">
    <source>
        <dbReference type="EMBL" id="AUG32096.1"/>
    </source>
</evidence>
<dbReference type="PANTHER" id="PTHR43591">
    <property type="entry name" value="METHYLTRANSFERASE"/>
    <property type="match status" value="1"/>
</dbReference>
<proteinExistence type="predicted"/>
<dbReference type="InterPro" id="IPR041698">
    <property type="entry name" value="Methyltransf_25"/>
</dbReference>
<dbReference type="EMBL" id="MG264610">
    <property type="protein sequence ID" value="AUG32096.1"/>
    <property type="molecule type" value="Genomic_DNA"/>
</dbReference>